<dbReference type="EMBL" id="DTFF01000043">
    <property type="protein sequence ID" value="HGI87740.1"/>
    <property type="molecule type" value="Genomic_DNA"/>
</dbReference>
<keyword evidence="4 6" id="KW-0456">Lyase</keyword>
<evidence type="ECO:0000313" key="8">
    <source>
        <dbReference type="EMBL" id="HGI87740.1"/>
    </source>
</evidence>
<evidence type="ECO:0000256" key="2">
    <source>
        <dbReference type="ARBA" id="ARBA00022430"/>
    </source>
</evidence>
<comment type="catalytic activity">
    <reaction evidence="6">
        <text>(2R,3S)-3-isopropylmalate = (2S)-2-isopropylmalate</text>
        <dbReference type="Rhea" id="RHEA:32287"/>
        <dbReference type="ChEBI" id="CHEBI:1178"/>
        <dbReference type="ChEBI" id="CHEBI:35121"/>
        <dbReference type="EC" id="4.2.1.33"/>
    </reaction>
</comment>
<evidence type="ECO:0000256" key="4">
    <source>
        <dbReference type="ARBA" id="ARBA00023239"/>
    </source>
</evidence>
<keyword evidence="2 6" id="KW-0432">Leucine biosynthesis</keyword>
<comment type="similarity">
    <text evidence="1 6">Belongs to the LeuD family. LeuD type 2 subfamily.</text>
</comment>
<protein>
    <recommendedName>
        <fullName evidence="6">3-isopropylmalate dehydratase small subunit</fullName>
        <ecNumber evidence="6">4.2.1.33</ecNumber>
    </recommendedName>
    <alternativeName>
        <fullName evidence="6">Alpha-IPM isomerase</fullName>
        <shortName evidence="6">IPMI</shortName>
    </alternativeName>
    <alternativeName>
        <fullName evidence="6">Isopropylmalate isomerase</fullName>
    </alternativeName>
</protein>
<dbReference type="AlphaFoldDB" id="A0A7C4BCE1"/>
<comment type="pathway">
    <text evidence="6">Amino-acid biosynthesis; L-leucine biosynthesis; L-leucine from 3-methyl-2-oxobutanoate: step 2/4.</text>
</comment>
<dbReference type="EC" id="4.2.1.33" evidence="6"/>
<dbReference type="Gene3D" id="3.20.19.10">
    <property type="entry name" value="Aconitase, domain 4"/>
    <property type="match status" value="1"/>
</dbReference>
<name>A0A7C4BCE1_9CREN</name>
<dbReference type="GO" id="GO:0003861">
    <property type="term" value="F:3-isopropylmalate dehydratase activity"/>
    <property type="evidence" value="ECO:0007669"/>
    <property type="project" value="UniProtKB-UniRule"/>
</dbReference>
<comment type="subunit">
    <text evidence="6">Heterodimer of LeuC and LeuD.</text>
</comment>
<evidence type="ECO:0000259" key="7">
    <source>
        <dbReference type="Pfam" id="PF00694"/>
    </source>
</evidence>
<comment type="function">
    <text evidence="6">Catalyzes the isomerization between 2-isopropylmalate and 3-isopropylmalate, via the formation of 2-isopropylmaleate.</text>
</comment>
<dbReference type="SUPFAM" id="SSF52016">
    <property type="entry name" value="LeuD/IlvD-like"/>
    <property type="match status" value="1"/>
</dbReference>
<dbReference type="PANTHER" id="PTHR43345">
    <property type="entry name" value="3-ISOPROPYLMALATE DEHYDRATASE SMALL SUBUNIT 2-RELATED-RELATED"/>
    <property type="match status" value="1"/>
</dbReference>
<dbReference type="InterPro" id="IPR011827">
    <property type="entry name" value="LeuD_type2/HacB/DmdB"/>
</dbReference>
<feature type="domain" description="Aconitase A/isopropylmalate dehydratase small subunit swivel" evidence="7">
    <location>
        <begin position="44"/>
        <end position="99"/>
    </location>
</feature>
<keyword evidence="5 6" id="KW-0100">Branched-chain amino acid biosynthesis</keyword>
<gene>
    <name evidence="6" type="primary">leuD</name>
    <name evidence="8" type="ORF">ENV14_05030</name>
</gene>
<dbReference type="Pfam" id="PF00694">
    <property type="entry name" value="Aconitase_C"/>
    <property type="match status" value="1"/>
</dbReference>
<comment type="caution">
    <text evidence="8">The sequence shown here is derived from an EMBL/GenBank/DDBJ whole genome shotgun (WGS) entry which is preliminary data.</text>
</comment>
<dbReference type="InterPro" id="IPR000573">
    <property type="entry name" value="AconitaseA/IPMdHydase_ssu_swvl"/>
</dbReference>
<organism evidence="8">
    <name type="scientific">Ignisphaera aggregans</name>
    <dbReference type="NCBI Taxonomy" id="334771"/>
    <lineage>
        <taxon>Archaea</taxon>
        <taxon>Thermoproteota</taxon>
        <taxon>Thermoprotei</taxon>
        <taxon>Desulfurococcales</taxon>
        <taxon>Desulfurococcaceae</taxon>
        <taxon>Ignisphaera</taxon>
    </lineage>
</organism>
<evidence type="ECO:0000256" key="1">
    <source>
        <dbReference type="ARBA" id="ARBA00009869"/>
    </source>
</evidence>
<sequence>MIVEGRVVKLGDKIDTDVIIPAKHLKYTNPEYLAQHVFEPIDPEFHKKAKGAVIVAGKVFGMGSSREQAAIAIKAAGIKAVVAESFARIFYRNAINNGLPVVVCPGISGEVNEGDLLRISIETGEIIINDTKKIMCKPITGMALEILKAGGLLEYLKKLKSG</sequence>
<dbReference type="InterPro" id="IPR050075">
    <property type="entry name" value="LeuD"/>
</dbReference>
<evidence type="ECO:0000256" key="6">
    <source>
        <dbReference type="HAMAP-Rule" id="MF_01032"/>
    </source>
</evidence>
<dbReference type="HAMAP" id="MF_01032">
    <property type="entry name" value="LeuD_type2"/>
    <property type="match status" value="1"/>
</dbReference>
<evidence type="ECO:0000256" key="3">
    <source>
        <dbReference type="ARBA" id="ARBA00022605"/>
    </source>
</evidence>
<dbReference type="PANTHER" id="PTHR43345:SF2">
    <property type="entry name" value="3-ISOPROPYLMALATE DEHYDRATASE SMALL SUBUNIT 1"/>
    <property type="match status" value="1"/>
</dbReference>
<evidence type="ECO:0000256" key="5">
    <source>
        <dbReference type="ARBA" id="ARBA00023304"/>
    </source>
</evidence>
<dbReference type="GO" id="GO:0009098">
    <property type="term" value="P:L-leucine biosynthetic process"/>
    <property type="evidence" value="ECO:0007669"/>
    <property type="project" value="UniProtKB-UniRule"/>
</dbReference>
<dbReference type="UniPathway" id="UPA00048">
    <property type="reaction ID" value="UER00071"/>
</dbReference>
<dbReference type="InterPro" id="IPR015928">
    <property type="entry name" value="Aconitase/3IPM_dehydase_swvl"/>
</dbReference>
<keyword evidence="3 6" id="KW-0028">Amino-acid biosynthesis</keyword>
<dbReference type="NCBIfam" id="TIGR02087">
    <property type="entry name" value="LEUD_arch"/>
    <property type="match status" value="1"/>
</dbReference>
<proteinExistence type="inferred from homology"/>
<accession>A0A7C4BCE1</accession>
<reference evidence="8" key="1">
    <citation type="journal article" date="2020" name="mSystems">
        <title>Genome- and Community-Level Interaction Insights into Carbon Utilization and Element Cycling Functions of Hydrothermarchaeota in Hydrothermal Sediment.</title>
        <authorList>
            <person name="Zhou Z."/>
            <person name="Liu Y."/>
            <person name="Xu W."/>
            <person name="Pan J."/>
            <person name="Luo Z.H."/>
            <person name="Li M."/>
        </authorList>
    </citation>
    <scope>NUCLEOTIDE SEQUENCE [LARGE SCALE GENOMIC DNA]</scope>
    <source>
        <strain evidence="8">SpSt-732</strain>
    </source>
</reference>